<dbReference type="GO" id="GO:0006412">
    <property type="term" value="P:translation"/>
    <property type="evidence" value="ECO:0007669"/>
    <property type="project" value="UniProtKB-UniRule"/>
</dbReference>
<accession>A0A6C7EI18</accession>
<evidence type="ECO:0000256" key="2">
    <source>
        <dbReference type="ARBA" id="ARBA00022980"/>
    </source>
</evidence>
<dbReference type="PANTHER" id="PTHR14503:SF4">
    <property type="entry name" value="LARGE RIBOSOMAL SUBUNIT PROTEIN BL34M"/>
    <property type="match status" value="1"/>
</dbReference>
<dbReference type="KEGG" id="aym:YM304_42910"/>
<dbReference type="GO" id="GO:0003735">
    <property type="term" value="F:structural constituent of ribosome"/>
    <property type="evidence" value="ECO:0007669"/>
    <property type="project" value="InterPro"/>
</dbReference>
<reference evidence="7 8" key="1">
    <citation type="journal article" date="2013" name="Int. J. Syst. Evol. Microbiol.">
        <title>Ilumatobacter nonamiense sp. nov. and Ilumatobacter coccineum sp. nov., isolated from seashore sand.</title>
        <authorList>
            <person name="Matsumoto A."/>
            <person name="Kasai H."/>
            <person name="Matsuo Y."/>
            <person name="Shizuri Y."/>
            <person name="Ichikawa N."/>
            <person name="Fujita N."/>
            <person name="Omura S."/>
            <person name="Takahashi Y."/>
        </authorList>
    </citation>
    <scope>NUCLEOTIDE SEQUENCE [LARGE SCALE GENOMIC DNA]</scope>
    <source>
        <strain evidence="8">NBRC 103263 / KCTC 29153 / YM16-304</strain>
    </source>
</reference>
<dbReference type="InterPro" id="IPR000271">
    <property type="entry name" value="Ribosomal_bL34"/>
</dbReference>
<dbReference type="HAMAP" id="MF_00391">
    <property type="entry name" value="Ribosomal_bL34"/>
    <property type="match status" value="1"/>
</dbReference>
<organism evidence="7 8">
    <name type="scientific">Ilumatobacter coccineus (strain NBRC 103263 / KCTC 29153 / YM16-304)</name>
    <dbReference type="NCBI Taxonomy" id="1313172"/>
    <lineage>
        <taxon>Bacteria</taxon>
        <taxon>Bacillati</taxon>
        <taxon>Actinomycetota</taxon>
        <taxon>Acidimicrobiia</taxon>
        <taxon>Acidimicrobiales</taxon>
        <taxon>Ilumatobacteraceae</taxon>
        <taxon>Ilumatobacter</taxon>
    </lineage>
</organism>
<keyword evidence="2 5" id="KW-0689">Ribosomal protein</keyword>
<comment type="similarity">
    <text evidence="1 5">Belongs to the bacterial ribosomal protein bL34 family.</text>
</comment>
<dbReference type="AlphaFoldDB" id="A0A6C7EI18"/>
<dbReference type="InterPro" id="IPR020939">
    <property type="entry name" value="Ribosomal_bL34_CS"/>
</dbReference>
<dbReference type="Gene3D" id="1.10.287.3980">
    <property type="match status" value="1"/>
</dbReference>
<proteinExistence type="inferred from homology"/>
<gene>
    <name evidence="5 7" type="primary">rpmH</name>
    <name evidence="7" type="ORF">YM304_42910</name>
</gene>
<dbReference type="FunFam" id="1.10.287.3980:FF:000001">
    <property type="entry name" value="Mitochondrial ribosomal protein L34"/>
    <property type="match status" value="1"/>
</dbReference>
<dbReference type="NCBIfam" id="TIGR01030">
    <property type="entry name" value="rpmH_bact"/>
    <property type="match status" value="1"/>
</dbReference>
<protein>
    <recommendedName>
        <fullName evidence="4 5">Large ribosomal subunit protein bL34</fullName>
    </recommendedName>
</protein>
<dbReference type="Pfam" id="PF00468">
    <property type="entry name" value="Ribosomal_L34"/>
    <property type="match status" value="1"/>
</dbReference>
<sequence>MKRTFQPNQRRRSKKHGFRARMSTRGGRAVLKSRRDKGRARLSA</sequence>
<evidence type="ECO:0000313" key="8">
    <source>
        <dbReference type="Proteomes" id="UP000011863"/>
    </source>
</evidence>
<feature type="region of interest" description="Disordered" evidence="6">
    <location>
        <begin position="1"/>
        <end position="44"/>
    </location>
</feature>
<evidence type="ECO:0000256" key="5">
    <source>
        <dbReference type="HAMAP-Rule" id="MF_00391"/>
    </source>
</evidence>
<dbReference type="GO" id="GO:0005840">
    <property type="term" value="C:ribosome"/>
    <property type="evidence" value="ECO:0007669"/>
    <property type="project" value="UniProtKB-KW"/>
</dbReference>
<dbReference type="EMBL" id="AP012057">
    <property type="protein sequence ID" value="BAN04605.1"/>
    <property type="molecule type" value="Genomic_DNA"/>
</dbReference>
<dbReference type="PANTHER" id="PTHR14503">
    <property type="entry name" value="MITOCHONDRIAL RIBOSOMAL PROTEIN 34 FAMILY MEMBER"/>
    <property type="match status" value="1"/>
</dbReference>
<feature type="compositionally biased region" description="Basic residues" evidence="6">
    <location>
        <begin position="1"/>
        <end position="19"/>
    </location>
</feature>
<dbReference type="RefSeq" id="WP_015443852.1">
    <property type="nucleotide sequence ID" value="NC_020520.1"/>
</dbReference>
<dbReference type="Proteomes" id="UP000011863">
    <property type="component" value="Chromosome"/>
</dbReference>
<feature type="compositionally biased region" description="Basic residues" evidence="6">
    <location>
        <begin position="31"/>
        <end position="44"/>
    </location>
</feature>
<evidence type="ECO:0000256" key="6">
    <source>
        <dbReference type="SAM" id="MobiDB-lite"/>
    </source>
</evidence>
<keyword evidence="8" id="KW-1185">Reference proteome</keyword>
<evidence type="ECO:0000256" key="4">
    <source>
        <dbReference type="ARBA" id="ARBA00035177"/>
    </source>
</evidence>
<evidence type="ECO:0000256" key="1">
    <source>
        <dbReference type="ARBA" id="ARBA00010111"/>
    </source>
</evidence>
<evidence type="ECO:0000256" key="3">
    <source>
        <dbReference type="ARBA" id="ARBA00023274"/>
    </source>
</evidence>
<name>A0A6C7EI18_ILUCY</name>
<keyword evidence="3 5" id="KW-0687">Ribonucleoprotein</keyword>
<evidence type="ECO:0000313" key="7">
    <source>
        <dbReference type="EMBL" id="BAN04605.1"/>
    </source>
</evidence>
<dbReference type="OrthoDB" id="9804832at2"/>
<dbReference type="GO" id="GO:1990904">
    <property type="term" value="C:ribonucleoprotein complex"/>
    <property type="evidence" value="ECO:0007669"/>
    <property type="project" value="UniProtKB-KW"/>
</dbReference>
<dbReference type="PROSITE" id="PS00784">
    <property type="entry name" value="RIBOSOMAL_L34"/>
    <property type="match status" value="1"/>
</dbReference>